<organism evidence="1 2">
    <name type="scientific">Symbiodinium necroappetens</name>
    <dbReference type="NCBI Taxonomy" id="1628268"/>
    <lineage>
        <taxon>Eukaryota</taxon>
        <taxon>Sar</taxon>
        <taxon>Alveolata</taxon>
        <taxon>Dinophyceae</taxon>
        <taxon>Suessiales</taxon>
        <taxon>Symbiodiniaceae</taxon>
        <taxon>Symbiodinium</taxon>
    </lineage>
</organism>
<sequence length="160" mass="17460">SNYTGTAQFLRYNVGGVSSSLTPTTKGTSHEHFAVTEKIPVKVMKAADILGAYLAKGNRVYKLKTDMQGSDMTALENLRPILSKPDQVTHLKSECFIPNAQGKQNYQIDNSCASMKAYVESLGYTAKMLPTPGGQGDVYAFKAPATDYLDLQEWEGPEIS</sequence>
<keyword evidence="2" id="KW-1185">Reference proteome</keyword>
<reference evidence="1" key="1">
    <citation type="submission" date="2021-02" db="EMBL/GenBank/DDBJ databases">
        <authorList>
            <person name="Dougan E. K."/>
            <person name="Rhodes N."/>
            <person name="Thang M."/>
            <person name="Chan C."/>
        </authorList>
    </citation>
    <scope>NUCLEOTIDE SEQUENCE</scope>
</reference>
<protein>
    <submittedName>
        <fullName evidence="1">SplA protein</fullName>
    </submittedName>
</protein>
<comment type="caution">
    <text evidence="1">The sequence shown here is derived from an EMBL/GenBank/DDBJ whole genome shotgun (WGS) entry which is preliminary data.</text>
</comment>
<dbReference type="Proteomes" id="UP000601435">
    <property type="component" value="Unassembled WGS sequence"/>
</dbReference>
<accession>A0A812ZY07</accession>
<name>A0A812ZY07_9DINO</name>
<dbReference type="EMBL" id="CAJNJA010051072">
    <property type="protein sequence ID" value="CAE7843378.1"/>
    <property type="molecule type" value="Genomic_DNA"/>
</dbReference>
<feature type="non-terminal residue" evidence="1">
    <location>
        <position position="1"/>
    </location>
</feature>
<evidence type="ECO:0000313" key="1">
    <source>
        <dbReference type="EMBL" id="CAE7843378.1"/>
    </source>
</evidence>
<dbReference type="AlphaFoldDB" id="A0A812ZY07"/>
<gene>
    <name evidence="1" type="primary">splA</name>
    <name evidence="1" type="ORF">SNEC2469_LOCUS25716</name>
</gene>
<evidence type="ECO:0000313" key="2">
    <source>
        <dbReference type="Proteomes" id="UP000601435"/>
    </source>
</evidence>
<dbReference type="OrthoDB" id="406837at2759"/>
<proteinExistence type="predicted"/>